<dbReference type="CDD" id="cd16320">
    <property type="entry name" value="MraZ_N"/>
    <property type="match status" value="1"/>
</dbReference>
<gene>
    <name evidence="7 9" type="primary">mraZ</name>
    <name evidence="9" type="ORF">LHGZ1_3252</name>
</gene>
<feature type="domain" description="SpoVT-AbrB" evidence="8">
    <location>
        <begin position="6"/>
        <end position="49"/>
    </location>
</feature>
<dbReference type="InterPro" id="IPR038619">
    <property type="entry name" value="MraZ_sf"/>
</dbReference>
<dbReference type="Proteomes" id="UP000197424">
    <property type="component" value="Chromosome"/>
</dbReference>
<comment type="subunit">
    <text evidence="7">Forms oligomers.</text>
</comment>
<evidence type="ECO:0000259" key="8">
    <source>
        <dbReference type="PROSITE" id="PS51740"/>
    </source>
</evidence>
<dbReference type="InterPro" id="IPR037914">
    <property type="entry name" value="SpoVT-AbrB_sf"/>
</dbReference>
<dbReference type="NCBIfam" id="TIGR00242">
    <property type="entry name" value="division/cell wall cluster transcriptional repressor MraZ"/>
    <property type="match status" value="1"/>
</dbReference>
<dbReference type="PANTHER" id="PTHR34701">
    <property type="entry name" value="TRANSCRIPTIONAL REGULATOR MRAZ"/>
    <property type="match status" value="1"/>
</dbReference>
<dbReference type="GO" id="GO:0005737">
    <property type="term" value="C:cytoplasm"/>
    <property type="evidence" value="ECO:0007669"/>
    <property type="project" value="UniProtKB-UniRule"/>
</dbReference>
<dbReference type="SUPFAM" id="SSF89447">
    <property type="entry name" value="AbrB/MazE/MraZ-like"/>
    <property type="match status" value="1"/>
</dbReference>
<protein>
    <recommendedName>
        <fullName evidence="1 7">Transcriptional regulator MraZ</fullName>
    </recommendedName>
</protein>
<dbReference type="Pfam" id="PF02381">
    <property type="entry name" value="MraZ"/>
    <property type="match status" value="2"/>
</dbReference>
<evidence type="ECO:0000256" key="4">
    <source>
        <dbReference type="ARBA" id="ARBA00023015"/>
    </source>
</evidence>
<dbReference type="GO" id="GO:2000143">
    <property type="term" value="P:negative regulation of DNA-templated transcription initiation"/>
    <property type="evidence" value="ECO:0007669"/>
    <property type="project" value="TreeGrafter"/>
</dbReference>
<evidence type="ECO:0000313" key="9">
    <source>
        <dbReference type="EMBL" id="ASJ26083.1"/>
    </source>
</evidence>
<dbReference type="AlphaFoldDB" id="A0A248LPL6"/>
<accession>A0A248LPL6</accession>
<evidence type="ECO:0000313" key="10">
    <source>
        <dbReference type="Proteomes" id="UP000197424"/>
    </source>
</evidence>
<dbReference type="EMBL" id="CP022115">
    <property type="protein sequence ID" value="ASJ26083.1"/>
    <property type="molecule type" value="Genomic_DNA"/>
</dbReference>
<evidence type="ECO:0000256" key="6">
    <source>
        <dbReference type="ARBA" id="ARBA00023163"/>
    </source>
</evidence>
<sequence length="144" mass="15687">MLNGGVASLTLDGKGRLMVPARLRADMSDATLVVTLESAKCLLLYPLSCWQPVEARLMSLPANDPAALRFQRLVLGHAEALTPDPAGRILLPARLRKLAGLERKVVLVGMGRRWELWDEARWDAEMDAVLAAPDSLAHLGEIAL</sequence>
<evidence type="ECO:0000256" key="2">
    <source>
        <dbReference type="ARBA" id="ARBA00022490"/>
    </source>
</evidence>
<dbReference type="GO" id="GO:0003700">
    <property type="term" value="F:DNA-binding transcription factor activity"/>
    <property type="evidence" value="ECO:0007669"/>
    <property type="project" value="UniProtKB-UniRule"/>
</dbReference>
<dbReference type="GO" id="GO:0000976">
    <property type="term" value="F:transcription cis-regulatory region binding"/>
    <property type="evidence" value="ECO:0007669"/>
    <property type="project" value="TreeGrafter"/>
</dbReference>
<dbReference type="InterPro" id="IPR003444">
    <property type="entry name" value="MraZ"/>
</dbReference>
<keyword evidence="4 7" id="KW-0805">Transcription regulation</keyword>
<dbReference type="HAMAP" id="MF_01008">
    <property type="entry name" value="MraZ"/>
    <property type="match status" value="1"/>
</dbReference>
<evidence type="ECO:0000256" key="5">
    <source>
        <dbReference type="ARBA" id="ARBA00023125"/>
    </source>
</evidence>
<dbReference type="OMA" id="ECELDGN"/>
<dbReference type="OrthoDB" id="9807753at2"/>
<evidence type="ECO:0000256" key="7">
    <source>
        <dbReference type="HAMAP-Rule" id="MF_01008"/>
    </source>
</evidence>
<comment type="subcellular location">
    <subcellularLocation>
        <location evidence="7">Cytoplasm</location>
        <location evidence="7">Nucleoid</location>
    </subcellularLocation>
</comment>
<dbReference type="PANTHER" id="PTHR34701:SF1">
    <property type="entry name" value="TRANSCRIPTIONAL REGULATOR MRAZ"/>
    <property type="match status" value="1"/>
</dbReference>
<evidence type="ECO:0000256" key="3">
    <source>
        <dbReference type="ARBA" id="ARBA00022737"/>
    </source>
</evidence>
<dbReference type="Gene3D" id="3.40.1550.20">
    <property type="entry name" value="Transcriptional regulator MraZ domain"/>
    <property type="match status" value="1"/>
</dbReference>
<dbReference type="InterPro" id="IPR035642">
    <property type="entry name" value="MraZ_N"/>
</dbReference>
<dbReference type="GO" id="GO:0009295">
    <property type="term" value="C:nucleoid"/>
    <property type="evidence" value="ECO:0007669"/>
    <property type="project" value="UniProtKB-SubCell"/>
</dbReference>
<comment type="similarity">
    <text evidence="7">Belongs to the MraZ family.</text>
</comment>
<dbReference type="InterPro" id="IPR007159">
    <property type="entry name" value="SpoVT-AbrB_dom"/>
</dbReference>
<dbReference type="InterPro" id="IPR020603">
    <property type="entry name" value="MraZ_dom"/>
</dbReference>
<evidence type="ECO:0000256" key="1">
    <source>
        <dbReference type="ARBA" id="ARBA00013860"/>
    </source>
</evidence>
<proteinExistence type="inferred from homology"/>
<dbReference type="GeneID" id="75108272"/>
<keyword evidence="6 7" id="KW-0804">Transcription</keyword>
<name>A0A248LPL6_9NEIS</name>
<dbReference type="CDD" id="cd16321">
    <property type="entry name" value="MraZ_C"/>
    <property type="match status" value="1"/>
</dbReference>
<dbReference type="RefSeq" id="WP_012698506.1">
    <property type="nucleotide sequence ID" value="NZ_CP022115.1"/>
</dbReference>
<dbReference type="PROSITE" id="PS51740">
    <property type="entry name" value="SPOVT_ABRB"/>
    <property type="match status" value="2"/>
</dbReference>
<reference evidence="10" key="1">
    <citation type="submission" date="2017-06" db="EMBL/GenBank/DDBJ databases">
        <title>Whole genome sequence of Laribacter hongkongensis LHGZ1.</title>
        <authorList>
            <person name="Chen D."/>
            <person name="Wu H."/>
            <person name="Chen J."/>
        </authorList>
    </citation>
    <scope>NUCLEOTIDE SEQUENCE [LARGE SCALE GENOMIC DNA]</scope>
    <source>
        <strain evidence="10">LHGZ1</strain>
    </source>
</reference>
<organism evidence="9 10">
    <name type="scientific">Laribacter hongkongensis</name>
    <dbReference type="NCBI Taxonomy" id="168471"/>
    <lineage>
        <taxon>Bacteria</taxon>
        <taxon>Pseudomonadati</taxon>
        <taxon>Pseudomonadota</taxon>
        <taxon>Betaproteobacteria</taxon>
        <taxon>Neisseriales</taxon>
        <taxon>Aquaspirillaceae</taxon>
        <taxon>Laribacter</taxon>
    </lineage>
</organism>
<keyword evidence="3" id="KW-0677">Repeat</keyword>
<keyword evidence="2 7" id="KW-0963">Cytoplasm</keyword>
<keyword evidence="5 7" id="KW-0238">DNA-binding</keyword>
<feature type="domain" description="SpoVT-AbrB" evidence="8">
    <location>
        <begin position="78"/>
        <end position="121"/>
    </location>
</feature>
<dbReference type="InterPro" id="IPR035644">
    <property type="entry name" value="MraZ_C"/>
</dbReference>